<name>A0A2H1HUS4_BRELN</name>
<proteinExistence type="predicted"/>
<accession>A0A2H1HUS4</accession>
<dbReference type="AlphaFoldDB" id="A0A2H1HUS4"/>
<evidence type="ECO:0000313" key="2">
    <source>
        <dbReference type="Proteomes" id="UP000234498"/>
    </source>
</evidence>
<gene>
    <name evidence="1" type="ORF">BLIN101_00574</name>
</gene>
<sequence>MTHQDPTMMDIIGTILSRLVNVALFLVIGLLSLVAFMGRTDLHVAVCGLLAVLCGVIGTILLRLLFRGIARLGGLTSRSQD</sequence>
<dbReference type="OrthoDB" id="4804772at2"/>
<organism evidence="1 2">
    <name type="scientific">Brevibacterium linens</name>
    <dbReference type="NCBI Taxonomy" id="1703"/>
    <lineage>
        <taxon>Bacteria</taxon>
        <taxon>Bacillati</taxon>
        <taxon>Actinomycetota</taxon>
        <taxon>Actinomycetes</taxon>
        <taxon>Micrococcales</taxon>
        <taxon>Brevibacteriaceae</taxon>
        <taxon>Brevibacterium</taxon>
    </lineage>
</organism>
<dbReference type="Proteomes" id="UP000234498">
    <property type="component" value="Unassembled WGS sequence"/>
</dbReference>
<dbReference type="RefSeq" id="WP_025776823.1">
    <property type="nucleotide sequence ID" value="NZ_FXZA01000001.1"/>
</dbReference>
<dbReference type="EMBL" id="FXZA01000001">
    <property type="protein sequence ID" value="SMX66642.1"/>
    <property type="molecule type" value="Genomic_DNA"/>
</dbReference>
<reference evidence="1 2" key="1">
    <citation type="submission" date="2017-03" db="EMBL/GenBank/DDBJ databases">
        <authorList>
            <person name="Afonso C.L."/>
            <person name="Miller P.J."/>
            <person name="Scott M.A."/>
            <person name="Spackman E."/>
            <person name="Goraichik I."/>
            <person name="Dimitrov K.M."/>
            <person name="Suarez D.L."/>
            <person name="Swayne D.E."/>
        </authorList>
    </citation>
    <scope>NUCLEOTIDE SEQUENCE [LARGE SCALE GENOMIC DNA]</scope>
    <source>
        <strain evidence="1 2">Mu101</strain>
    </source>
</reference>
<evidence type="ECO:0000313" key="1">
    <source>
        <dbReference type="EMBL" id="SMX66642.1"/>
    </source>
</evidence>
<protein>
    <submittedName>
        <fullName evidence="1">Uncharacterized protein</fullName>
    </submittedName>
</protein>